<evidence type="ECO:0000313" key="1">
    <source>
        <dbReference type="EMBL" id="KKN02205.1"/>
    </source>
</evidence>
<accession>A0A0F9M490</accession>
<gene>
    <name evidence="1" type="ORF">LCGC14_1119950</name>
</gene>
<name>A0A0F9M490_9ZZZZ</name>
<protein>
    <submittedName>
        <fullName evidence="1">Uncharacterized protein</fullName>
    </submittedName>
</protein>
<dbReference type="EMBL" id="LAZR01005173">
    <property type="protein sequence ID" value="KKN02205.1"/>
    <property type="molecule type" value="Genomic_DNA"/>
</dbReference>
<organism evidence="1">
    <name type="scientific">marine sediment metagenome</name>
    <dbReference type="NCBI Taxonomy" id="412755"/>
    <lineage>
        <taxon>unclassified sequences</taxon>
        <taxon>metagenomes</taxon>
        <taxon>ecological metagenomes</taxon>
    </lineage>
</organism>
<sequence length="124" mass="13759">MKKIKYLKDAKATLKDGRLTLDYERANVVIMLLPGDVETLRSLLKSEVICPFITCTNIKHLSDRKLKTGETGPCGLPGIVLKSSDDVEEYNDVDFGHADPGDLLVCVNYKRDGMEVGVPDDPDY</sequence>
<dbReference type="AlphaFoldDB" id="A0A0F9M490"/>
<proteinExistence type="predicted"/>
<comment type="caution">
    <text evidence="1">The sequence shown here is derived from an EMBL/GenBank/DDBJ whole genome shotgun (WGS) entry which is preliminary data.</text>
</comment>
<reference evidence="1" key="1">
    <citation type="journal article" date="2015" name="Nature">
        <title>Complex archaea that bridge the gap between prokaryotes and eukaryotes.</title>
        <authorList>
            <person name="Spang A."/>
            <person name="Saw J.H."/>
            <person name="Jorgensen S.L."/>
            <person name="Zaremba-Niedzwiedzka K."/>
            <person name="Martijn J."/>
            <person name="Lind A.E."/>
            <person name="van Eijk R."/>
            <person name="Schleper C."/>
            <person name="Guy L."/>
            <person name="Ettema T.J."/>
        </authorList>
    </citation>
    <scope>NUCLEOTIDE SEQUENCE</scope>
</reference>